<proteinExistence type="predicted"/>
<dbReference type="EMBL" id="LNYA01000001">
    <property type="protein sequence ID" value="KTD00005.1"/>
    <property type="molecule type" value="Genomic_DNA"/>
</dbReference>
<dbReference type="InterPro" id="IPR029063">
    <property type="entry name" value="SAM-dependent_MTases_sf"/>
</dbReference>
<evidence type="ECO:0000313" key="4">
    <source>
        <dbReference type="Proteomes" id="UP000054773"/>
    </source>
</evidence>
<keyword evidence="2" id="KW-0472">Membrane</keyword>
<dbReference type="PANTHER" id="PTHR43317:SF1">
    <property type="entry name" value="THERMOSPERMINE SYNTHASE ACAULIS5"/>
    <property type="match status" value="1"/>
</dbReference>
<name>A0A0W0TWI1_LEGER</name>
<feature type="transmembrane region" description="Helical" evidence="2">
    <location>
        <begin position="211"/>
        <end position="233"/>
    </location>
</feature>
<feature type="transmembrane region" description="Helical" evidence="2">
    <location>
        <begin position="296"/>
        <end position="315"/>
    </location>
</feature>
<dbReference type="GO" id="GO:0006596">
    <property type="term" value="P:polyamine biosynthetic process"/>
    <property type="evidence" value="ECO:0007669"/>
    <property type="project" value="UniProtKB-KW"/>
</dbReference>
<dbReference type="STRING" id="448.Lery_0113"/>
<reference evidence="3 4" key="1">
    <citation type="submission" date="2015-11" db="EMBL/GenBank/DDBJ databases">
        <title>Genomic analysis of 38 Legionella species identifies large and diverse effector repertoires.</title>
        <authorList>
            <person name="Burstein D."/>
            <person name="Amaro F."/>
            <person name="Zusman T."/>
            <person name="Lifshitz Z."/>
            <person name="Cohen O."/>
            <person name="Gilbert J.A."/>
            <person name="Pupko T."/>
            <person name="Shuman H.A."/>
            <person name="Segal G."/>
        </authorList>
    </citation>
    <scope>NUCLEOTIDE SEQUENCE [LARGE SCALE GENOMIC DNA]</scope>
    <source>
        <strain evidence="3 4">SE-32A-C8</strain>
    </source>
</reference>
<feature type="transmembrane region" description="Helical" evidence="2">
    <location>
        <begin position="239"/>
        <end position="258"/>
    </location>
</feature>
<keyword evidence="4" id="KW-1185">Reference proteome</keyword>
<dbReference type="AlphaFoldDB" id="A0A0W0TWI1"/>
<feature type="transmembrane region" description="Helical" evidence="2">
    <location>
        <begin position="378"/>
        <end position="398"/>
    </location>
</feature>
<dbReference type="PANTHER" id="PTHR43317">
    <property type="entry name" value="THERMOSPERMINE SYNTHASE ACAULIS5"/>
    <property type="match status" value="1"/>
</dbReference>
<dbReference type="RefSeq" id="WP_058525300.1">
    <property type="nucleotide sequence ID" value="NZ_CAAAHY010000004.1"/>
</dbReference>
<feature type="transmembrane region" description="Helical" evidence="2">
    <location>
        <begin position="138"/>
        <end position="159"/>
    </location>
</feature>
<feature type="transmembrane region" description="Helical" evidence="2">
    <location>
        <begin position="327"/>
        <end position="347"/>
    </location>
</feature>
<feature type="transmembrane region" description="Helical" evidence="2">
    <location>
        <begin position="171"/>
        <end position="191"/>
    </location>
</feature>
<dbReference type="PATRIC" id="fig|448.7.peg.118"/>
<dbReference type="OrthoDB" id="9761985at2"/>
<feature type="transmembrane region" description="Helical" evidence="2">
    <location>
        <begin position="108"/>
        <end position="126"/>
    </location>
</feature>
<gene>
    <name evidence="3" type="ORF">Lery_0113</name>
</gene>
<feature type="transmembrane region" description="Helical" evidence="2">
    <location>
        <begin position="270"/>
        <end position="290"/>
    </location>
</feature>
<evidence type="ECO:0000256" key="1">
    <source>
        <dbReference type="ARBA" id="ARBA00023115"/>
    </source>
</evidence>
<evidence type="ECO:0000256" key="2">
    <source>
        <dbReference type="SAM" id="Phobius"/>
    </source>
</evidence>
<dbReference type="SUPFAM" id="SSF53335">
    <property type="entry name" value="S-adenosyl-L-methionine-dependent methyltransferases"/>
    <property type="match status" value="1"/>
</dbReference>
<comment type="caution">
    <text evidence="3">The sequence shown here is derived from an EMBL/GenBank/DDBJ whole genome shotgun (WGS) entry which is preliminary data.</text>
</comment>
<dbReference type="NCBIfam" id="NF037959">
    <property type="entry name" value="MFS_SpdSyn"/>
    <property type="match status" value="1"/>
</dbReference>
<evidence type="ECO:0000313" key="3">
    <source>
        <dbReference type="EMBL" id="KTD00005.1"/>
    </source>
</evidence>
<feature type="transmembrane region" description="Helical" evidence="2">
    <location>
        <begin position="423"/>
        <end position="441"/>
    </location>
</feature>
<feature type="transmembrane region" description="Helical" evidence="2">
    <location>
        <begin position="37"/>
        <end position="60"/>
    </location>
</feature>
<organism evidence="3 4">
    <name type="scientific">Legionella erythra</name>
    <dbReference type="NCBI Taxonomy" id="448"/>
    <lineage>
        <taxon>Bacteria</taxon>
        <taxon>Pseudomonadati</taxon>
        <taxon>Pseudomonadota</taxon>
        <taxon>Gammaproteobacteria</taxon>
        <taxon>Legionellales</taxon>
        <taxon>Legionellaceae</taxon>
        <taxon>Legionella</taxon>
    </lineage>
</organism>
<dbReference type="Gene3D" id="3.40.50.150">
    <property type="entry name" value="Vaccinia Virus protein VP39"/>
    <property type="match status" value="1"/>
</dbReference>
<accession>A0A0W0TWI1</accession>
<protein>
    <submittedName>
        <fullName evidence="3">Spermidine synthase</fullName>
    </submittedName>
</protein>
<keyword evidence="2" id="KW-0812">Transmembrane</keyword>
<feature type="transmembrane region" description="Helical" evidence="2">
    <location>
        <begin position="67"/>
        <end position="88"/>
    </location>
</feature>
<keyword evidence="1" id="KW-0620">Polyamine biosynthesis</keyword>
<keyword evidence="2" id="KW-1133">Transmembrane helix</keyword>
<sequence>MIQILFSSSLFASAVLLFVIQPMVAKMLLPVYGGTPAVWTVCMFFFQFLLLIAYGYAWVLSYFCGRYWRFVHTGLVIAAWFFLPLNFIPVHAADAPDLGILRDLTSQLGLPLLVVAASAPLLQFAYSQSLGKQAHDPYFLYAASNIGSLSALLCYPWFIERWIGLKQQFGVWNDLFAVYCLLLAVILCLPYRRLTWADRYQSASIPWQTKALWIGYSFIPCSLMLGVTFYISTDIASTPLFWVIPLALYLLSFVMTFAKKPLIAQDWLIRNSLFFIIFPVIGFIFGANLLSAWQLIAFHLACFMMFALLCHGELVRLRPPANRLTSFYFCLALGGVLAGLFNGLLAPRLFNGAYEYPITFALATLCIPFAVSKRFTWMPFILVFVLTANHFLSAYPWYAWVRTNRMVEIGVLVVIILTGKEKINLFASLAVLFLFLFSPWFKMLPALDLQRNFYGVKQVTFMSGVYALLSQNTVHGFQSPGGLSVSSGSMAYYAPVQPVLKALQEKQPALQTFLVGLGTGMLTCQFRASDSVDIIDIDAQVIDIARDTRFFTYLRDCPPHMSLSEGDGRQVLGQKQDRRADLVIIDAFSSDAIPTHLLTQEAFLLYQRKLREEGIILVNISNRHVRLLPVLNGIGRSLDLMVLHTVYPGDAKTGKFPSEWVLLTANEPLARSLMNREGWRFVTENESILWTDNYSNIVSLLKW</sequence>
<dbReference type="Proteomes" id="UP000054773">
    <property type="component" value="Unassembled WGS sequence"/>
</dbReference>